<evidence type="ECO:0000256" key="5">
    <source>
        <dbReference type="ARBA" id="ARBA00023136"/>
    </source>
</evidence>
<keyword evidence="4 7" id="KW-1133">Transmembrane helix</keyword>
<reference evidence="8" key="1">
    <citation type="journal article" date="2019" name="Front. Microbiol.">
        <title>O-Antigen Gene Clusters of Plesiomonas shigelloides Serogroups and Its Application in Development of a Molecular Serotyping Scheme.</title>
        <authorList>
            <person name="Xi D."/>
            <person name="Wang X."/>
            <person name="Ning K."/>
            <person name="Liu Q."/>
            <person name="Jing F."/>
            <person name="Guo X."/>
            <person name="Cao B."/>
        </authorList>
    </citation>
    <scope>NUCLEOTIDE SEQUENCE</scope>
    <source>
        <strain evidence="8">O32H37</strain>
    </source>
</reference>
<feature type="transmembrane region" description="Helical" evidence="7">
    <location>
        <begin position="387"/>
        <end position="406"/>
    </location>
</feature>
<organism evidence="8">
    <name type="scientific">Plesiomonas shigelloides</name>
    <name type="common">Aeromonas shigelloides</name>
    <dbReference type="NCBI Taxonomy" id="703"/>
    <lineage>
        <taxon>Bacteria</taxon>
        <taxon>Pseudomonadati</taxon>
        <taxon>Pseudomonadota</taxon>
        <taxon>Gammaproteobacteria</taxon>
        <taxon>Enterobacterales</taxon>
        <taxon>Enterobacteriaceae</taxon>
        <taxon>Plesiomonas</taxon>
    </lineage>
</organism>
<dbReference type="EMBL" id="MK551185">
    <property type="protein sequence ID" value="QCH03230.1"/>
    <property type="molecule type" value="Genomic_DNA"/>
</dbReference>
<proteinExistence type="predicted"/>
<feature type="transmembrane region" description="Helical" evidence="7">
    <location>
        <begin position="259"/>
        <end position="281"/>
    </location>
</feature>
<comment type="subcellular location">
    <subcellularLocation>
        <location evidence="1">Cell membrane</location>
        <topology evidence="1">Multi-pass membrane protein</topology>
    </subcellularLocation>
</comment>
<protein>
    <recommendedName>
        <fullName evidence="6">Putative O-antigen transporter</fullName>
    </recommendedName>
</protein>
<evidence type="ECO:0000256" key="2">
    <source>
        <dbReference type="ARBA" id="ARBA00022475"/>
    </source>
</evidence>
<keyword evidence="5 7" id="KW-0472">Membrane</keyword>
<feature type="transmembrane region" description="Helical" evidence="7">
    <location>
        <begin position="293"/>
        <end position="316"/>
    </location>
</feature>
<dbReference type="Pfam" id="PF13440">
    <property type="entry name" value="Polysacc_synt_3"/>
    <property type="match status" value="1"/>
</dbReference>
<feature type="transmembrane region" description="Helical" evidence="7">
    <location>
        <begin position="360"/>
        <end position="381"/>
    </location>
</feature>
<dbReference type="InterPro" id="IPR050833">
    <property type="entry name" value="Poly_Biosynth_Transport"/>
</dbReference>
<evidence type="ECO:0000256" key="6">
    <source>
        <dbReference type="ARBA" id="ARBA00049738"/>
    </source>
</evidence>
<dbReference type="GO" id="GO:0005886">
    <property type="term" value="C:plasma membrane"/>
    <property type="evidence" value="ECO:0007669"/>
    <property type="project" value="UniProtKB-SubCell"/>
</dbReference>
<name>A0A4D6U7L7_PLESH</name>
<evidence type="ECO:0000256" key="3">
    <source>
        <dbReference type="ARBA" id="ARBA00022692"/>
    </source>
</evidence>
<dbReference type="PANTHER" id="PTHR30250">
    <property type="entry name" value="PST FAMILY PREDICTED COLANIC ACID TRANSPORTER"/>
    <property type="match status" value="1"/>
</dbReference>
<dbReference type="PANTHER" id="PTHR30250:SF11">
    <property type="entry name" value="O-ANTIGEN TRANSPORTER-RELATED"/>
    <property type="match status" value="1"/>
</dbReference>
<feature type="transmembrane region" description="Helical" evidence="7">
    <location>
        <begin position="20"/>
        <end position="41"/>
    </location>
</feature>
<evidence type="ECO:0000256" key="4">
    <source>
        <dbReference type="ARBA" id="ARBA00022989"/>
    </source>
</evidence>
<sequence>MLVEKILTHYKKNNDIVNNILFLCVEKVFVFIMVFYVEAMISRALGIENYGKWLYAVNLILVISSLTLVAGSEVVVPALARVKNVQLQWDILTGAFIIRMALSVVTFIGIYVYICFFIHDESLKLMLKPLAFVLLLIEPFGVITNYYQSKIRSWPIVLARLFALFIRCVVVSFAVWVGHDVAIYFCRSIEALVLALILSVLILRCGYKCVVSPRVINKIFIRGLKLWAPLILMLIYMRVDRFFVENYLGYKELASYGVAAQVMEQLMLLVSIVIMSIGPKLIFKKLSIDKRKVVLLISLITIPIQIFAAFSLPFFIGRVFGSDYDNSAIMAIKMLPALFFYAIDMVYMQYIYKNRLYHVVFIKWALMLLICMASYYFWLSVMGRKDIAPVFVFNYICMLVVTILVSRIRKVN</sequence>
<feature type="transmembrane region" description="Helical" evidence="7">
    <location>
        <begin position="182"/>
        <end position="207"/>
    </location>
</feature>
<keyword evidence="2" id="KW-1003">Cell membrane</keyword>
<keyword evidence="3 7" id="KW-0812">Transmembrane</keyword>
<dbReference type="RefSeq" id="WP_152145051.1">
    <property type="nucleotide sequence ID" value="NZ_WEKC01000054.1"/>
</dbReference>
<evidence type="ECO:0000313" key="8">
    <source>
        <dbReference type="EMBL" id="QCH03230.1"/>
    </source>
</evidence>
<evidence type="ECO:0000256" key="1">
    <source>
        <dbReference type="ARBA" id="ARBA00004651"/>
    </source>
</evidence>
<gene>
    <name evidence="8" type="primary">wzx</name>
</gene>
<feature type="transmembrane region" description="Helical" evidence="7">
    <location>
        <begin position="219"/>
        <end position="239"/>
    </location>
</feature>
<evidence type="ECO:0000256" key="7">
    <source>
        <dbReference type="SAM" id="Phobius"/>
    </source>
</evidence>
<feature type="transmembrane region" description="Helical" evidence="7">
    <location>
        <begin position="154"/>
        <end position="176"/>
    </location>
</feature>
<feature type="transmembrane region" description="Helical" evidence="7">
    <location>
        <begin position="328"/>
        <end position="348"/>
    </location>
</feature>
<feature type="transmembrane region" description="Helical" evidence="7">
    <location>
        <begin position="53"/>
        <end position="76"/>
    </location>
</feature>
<dbReference type="AlphaFoldDB" id="A0A4D6U7L7"/>
<feature type="transmembrane region" description="Helical" evidence="7">
    <location>
        <begin position="125"/>
        <end position="147"/>
    </location>
</feature>
<feature type="transmembrane region" description="Helical" evidence="7">
    <location>
        <begin position="96"/>
        <end position="119"/>
    </location>
</feature>
<accession>A0A4D6U7L7</accession>